<comment type="caution">
    <text evidence="1">The sequence shown here is derived from an EMBL/GenBank/DDBJ whole genome shotgun (WGS) entry which is preliminary data.</text>
</comment>
<dbReference type="AlphaFoldDB" id="A0A1F5PLE6"/>
<dbReference type="EMBL" id="MFEY01000006">
    <property type="protein sequence ID" value="OGE90492.1"/>
    <property type="molecule type" value="Genomic_DNA"/>
</dbReference>
<sequence>MRHDHKNQTGATLLLAILILAGLTLTILTVAALTVQEIRSSRAIAVTEPAISAAETAGEQGVWSIKRNTSLVNCTSGQTTQNLGTNTVVTSCKSYASATLTLKANIPLVFYLYDPNNVNGDIDLSEFPYTWLSATHRSGNFQIGVSISRINNGPFVGSATVSPGASQTININGVQEDTEGRMQVTISSAGNATVDVNTNQGMPDFPTVDATGCSSKSPVTSCSSNFESYTRRINVTVPQ</sequence>
<gene>
    <name evidence="1" type="ORF">A3E29_05105</name>
</gene>
<accession>A0A1F5PLE6</accession>
<evidence type="ECO:0000313" key="2">
    <source>
        <dbReference type="Proteomes" id="UP000177682"/>
    </source>
</evidence>
<organism evidence="1 2">
    <name type="scientific">Candidatus Doudnabacteria bacterium RIFCSPHIGHO2_12_FULL_48_16</name>
    <dbReference type="NCBI Taxonomy" id="1817838"/>
    <lineage>
        <taxon>Bacteria</taxon>
        <taxon>Candidatus Doudnaibacteriota</taxon>
    </lineage>
</organism>
<name>A0A1F5PLE6_9BACT</name>
<reference evidence="1 2" key="1">
    <citation type="journal article" date="2016" name="Nat. Commun.">
        <title>Thousands of microbial genomes shed light on interconnected biogeochemical processes in an aquifer system.</title>
        <authorList>
            <person name="Anantharaman K."/>
            <person name="Brown C.T."/>
            <person name="Hug L.A."/>
            <person name="Sharon I."/>
            <person name="Castelle C.J."/>
            <person name="Probst A.J."/>
            <person name="Thomas B.C."/>
            <person name="Singh A."/>
            <person name="Wilkins M.J."/>
            <person name="Karaoz U."/>
            <person name="Brodie E.L."/>
            <person name="Williams K.H."/>
            <person name="Hubbard S.S."/>
            <person name="Banfield J.F."/>
        </authorList>
    </citation>
    <scope>NUCLEOTIDE SEQUENCE [LARGE SCALE GENOMIC DNA]</scope>
</reference>
<protein>
    <submittedName>
        <fullName evidence="1">Uncharacterized protein</fullName>
    </submittedName>
</protein>
<proteinExistence type="predicted"/>
<dbReference type="Proteomes" id="UP000177682">
    <property type="component" value="Unassembled WGS sequence"/>
</dbReference>
<evidence type="ECO:0000313" key="1">
    <source>
        <dbReference type="EMBL" id="OGE90492.1"/>
    </source>
</evidence>